<dbReference type="Proteomes" id="UP001321486">
    <property type="component" value="Chromosome"/>
</dbReference>
<reference evidence="2" key="1">
    <citation type="journal article" date="2019" name="Int. J. Syst. Evol. Microbiol.">
        <title>The Global Catalogue of Microorganisms (GCM) 10K type strain sequencing project: providing services to taxonomists for standard genome sequencing and annotation.</title>
        <authorList>
            <consortium name="The Broad Institute Genomics Platform"/>
            <consortium name="The Broad Institute Genome Sequencing Center for Infectious Disease"/>
            <person name="Wu L."/>
            <person name="Ma J."/>
        </authorList>
    </citation>
    <scope>NUCLEOTIDE SEQUENCE [LARGE SCALE GENOMIC DNA]</scope>
    <source>
        <strain evidence="2">NBRC 108728</strain>
    </source>
</reference>
<keyword evidence="2" id="KW-1185">Reference proteome</keyword>
<evidence type="ECO:0000313" key="1">
    <source>
        <dbReference type="EMBL" id="BDZ48267.1"/>
    </source>
</evidence>
<sequence length="125" mass="13736">MRVIWATRGRTWGTRFLLDGGVARPLAIYESAFAGTDDSSDVFRHIDDMVALRLRDPEGRRDEAGRIILHEFVILAPDSTAITTADEAVARVWPQVDAEFARIWDASSATLPEGATSSDESETTA</sequence>
<organism evidence="1 2">
    <name type="scientific">Frondihabitans sucicola</name>
    <dbReference type="NCBI Taxonomy" id="1268041"/>
    <lineage>
        <taxon>Bacteria</taxon>
        <taxon>Bacillati</taxon>
        <taxon>Actinomycetota</taxon>
        <taxon>Actinomycetes</taxon>
        <taxon>Micrococcales</taxon>
        <taxon>Microbacteriaceae</taxon>
        <taxon>Frondihabitans</taxon>
    </lineage>
</organism>
<gene>
    <name evidence="1" type="ORF">GCM10025867_05080</name>
</gene>
<accession>A0ABN6XTC7</accession>
<evidence type="ECO:0008006" key="3">
    <source>
        <dbReference type="Google" id="ProtNLM"/>
    </source>
</evidence>
<name>A0ABN6XTC7_9MICO</name>
<protein>
    <recommendedName>
        <fullName evidence="3">DUF4288 domain-containing protein</fullName>
    </recommendedName>
</protein>
<evidence type="ECO:0000313" key="2">
    <source>
        <dbReference type="Proteomes" id="UP001321486"/>
    </source>
</evidence>
<proteinExistence type="predicted"/>
<dbReference type="EMBL" id="AP027732">
    <property type="protein sequence ID" value="BDZ48267.1"/>
    <property type="molecule type" value="Genomic_DNA"/>
</dbReference>